<evidence type="ECO:0000256" key="1">
    <source>
        <dbReference type="ARBA" id="ARBA00023015"/>
    </source>
</evidence>
<keyword evidence="6" id="KW-1185">Reference proteome</keyword>
<dbReference type="InterPro" id="IPR019734">
    <property type="entry name" value="TPR_rpt"/>
</dbReference>
<comment type="caution">
    <text evidence="5">The sequence shown here is derived from an EMBL/GenBank/DDBJ whole genome shotgun (WGS) entry which is preliminary data.</text>
</comment>
<organism evidence="5 6">
    <name type="scientific">Dictyobacter halimunensis</name>
    <dbReference type="NCBI Taxonomy" id="3026934"/>
    <lineage>
        <taxon>Bacteria</taxon>
        <taxon>Bacillati</taxon>
        <taxon>Chloroflexota</taxon>
        <taxon>Ktedonobacteria</taxon>
        <taxon>Ktedonobacterales</taxon>
        <taxon>Dictyobacteraceae</taxon>
        <taxon>Dictyobacter</taxon>
    </lineage>
</organism>
<dbReference type="PROSITE" id="PS50043">
    <property type="entry name" value="HTH_LUXR_2"/>
    <property type="match status" value="1"/>
</dbReference>
<dbReference type="InterPro" id="IPR016032">
    <property type="entry name" value="Sig_transdc_resp-reg_C-effctor"/>
</dbReference>
<feature type="domain" description="HTH luxR-type" evidence="4">
    <location>
        <begin position="971"/>
        <end position="1036"/>
    </location>
</feature>
<dbReference type="RefSeq" id="WP_338247107.1">
    <property type="nucleotide sequence ID" value="NZ_BSRI01000001.1"/>
</dbReference>
<dbReference type="Gene3D" id="3.40.50.300">
    <property type="entry name" value="P-loop containing nucleotide triphosphate hydrolases"/>
    <property type="match status" value="1"/>
</dbReference>
<dbReference type="Gene3D" id="1.25.40.10">
    <property type="entry name" value="Tetratricopeptide repeat domain"/>
    <property type="match status" value="1"/>
</dbReference>
<dbReference type="InterPro" id="IPR000792">
    <property type="entry name" value="Tscrpt_reg_LuxR_C"/>
</dbReference>
<dbReference type="SUPFAM" id="SSF52540">
    <property type="entry name" value="P-loop containing nucleoside triphosphate hydrolases"/>
    <property type="match status" value="1"/>
</dbReference>
<dbReference type="InterPro" id="IPR027417">
    <property type="entry name" value="P-loop_NTPase"/>
</dbReference>
<evidence type="ECO:0000256" key="2">
    <source>
        <dbReference type="ARBA" id="ARBA00023125"/>
    </source>
</evidence>
<name>A0ABQ6FHF1_9CHLR</name>
<evidence type="ECO:0000256" key="3">
    <source>
        <dbReference type="ARBA" id="ARBA00023163"/>
    </source>
</evidence>
<dbReference type="PRINTS" id="PR00038">
    <property type="entry name" value="HTHLUXR"/>
</dbReference>
<accession>A0ABQ6FHF1</accession>
<evidence type="ECO:0000259" key="4">
    <source>
        <dbReference type="PROSITE" id="PS50043"/>
    </source>
</evidence>
<dbReference type="InterPro" id="IPR011990">
    <property type="entry name" value="TPR-like_helical_dom_sf"/>
</dbReference>
<keyword evidence="3" id="KW-0804">Transcription</keyword>
<dbReference type="SUPFAM" id="SSF48452">
    <property type="entry name" value="TPR-like"/>
    <property type="match status" value="2"/>
</dbReference>
<dbReference type="PROSITE" id="PS00622">
    <property type="entry name" value="HTH_LUXR_1"/>
    <property type="match status" value="1"/>
</dbReference>
<dbReference type="PANTHER" id="PTHR44688:SF16">
    <property type="entry name" value="DNA-BINDING TRANSCRIPTIONAL ACTIVATOR DEVR_DOSR"/>
    <property type="match status" value="1"/>
</dbReference>
<reference evidence="5 6" key="1">
    <citation type="submission" date="2023-02" db="EMBL/GenBank/DDBJ databases">
        <title>Dictyobacter halimunensis sp. nov., a new member of the class Ktedonobacteria from forest soil in a geothermal area.</title>
        <authorList>
            <person name="Rachmania M.K."/>
            <person name="Ningsih F."/>
            <person name="Sakai Y."/>
            <person name="Yabe S."/>
            <person name="Yokota A."/>
            <person name="Sjamsuridzal W."/>
        </authorList>
    </citation>
    <scope>NUCLEOTIDE SEQUENCE [LARGE SCALE GENOMIC DNA]</scope>
    <source>
        <strain evidence="5 6">S3.2.2.5</strain>
    </source>
</reference>
<dbReference type="Pfam" id="PF00196">
    <property type="entry name" value="GerE"/>
    <property type="match status" value="1"/>
</dbReference>
<dbReference type="InterPro" id="IPR059106">
    <property type="entry name" value="WHD_MalT"/>
</dbReference>
<keyword evidence="1" id="KW-0805">Transcription regulation</keyword>
<dbReference type="Pfam" id="PF25873">
    <property type="entry name" value="WHD_MalT"/>
    <property type="match status" value="1"/>
</dbReference>
<dbReference type="Gene3D" id="1.10.10.10">
    <property type="entry name" value="Winged helix-like DNA-binding domain superfamily/Winged helix DNA-binding domain"/>
    <property type="match status" value="1"/>
</dbReference>
<dbReference type="SMART" id="SM00421">
    <property type="entry name" value="HTH_LUXR"/>
    <property type="match status" value="1"/>
</dbReference>
<dbReference type="EMBL" id="BSRI01000001">
    <property type="protein sequence ID" value="GLV53464.1"/>
    <property type="molecule type" value="Genomic_DNA"/>
</dbReference>
<dbReference type="InterPro" id="IPR041617">
    <property type="entry name" value="TPR_MalT"/>
</dbReference>
<evidence type="ECO:0000313" key="6">
    <source>
        <dbReference type="Proteomes" id="UP001344906"/>
    </source>
</evidence>
<evidence type="ECO:0000313" key="5">
    <source>
        <dbReference type="EMBL" id="GLV53464.1"/>
    </source>
</evidence>
<dbReference type="Pfam" id="PF17874">
    <property type="entry name" value="TPR_MalT"/>
    <property type="match status" value="1"/>
</dbReference>
<keyword evidence="2" id="KW-0238">DNA-binding</keyword>
<dbReference type="PANTHER" id="PTHR44688">
    <property type="entry name" value="DNA-BINDING TRANSCRIPTIONAL ACTIVATOR DEVR_DOSR"/>
    <property type="match status" value="1"/>
</dbReference>
<dbReference type="SMART" id="SM00028">
    <property type="entry name" value="TPR"/>
    <property type="match status" value="3"/>
</dbReference>
<sequence>MPRRTPYLLRWSESKHNYEISSERVPVASSVAPDSPAWREWLDGIHSFAFHSRSGIHYTVRRETIQQRGSYWYGYRFLHGRTVKRYLGRTSNLSTTRLEEIAGLFEDTAAINALQPHLPSAPLLISRLHPPRLPLGLVERPHLLAQLDGWRAHKLTLVWAPAGFGKTTLINSWLARSQARSAIPNIAWIALEASDNDPVQFWRSIIEACQNWQGEVGKVALAYLNASFQPPFVSLPLETILTFFLNDLANQVSAGVLVLDDYHVITEPRLHEALTFFIEHLPTSLHLVIMTRSEPPLPLTRWRAQGDMQELHTMELRFSPQESAAFLQCTMGATFSERTVVRLNAHLQGWAAGLRLLILAGQPTQAEVERHLTSLDEQQRPNPFHQQLLDYFVGEVLGAQPEPLQRFLLRTSLLNRLTGPLCATITSREDSSTLLGTIERAGLFLEALDEGAEPWYRYHTLFAETMRVEARRRLNEETIHTIYSQASHWYEQHALPSEAIEAALSAHEAERAGTLIEQFGSEGQRFDLPALHRWLQQIPESILSMHPALYLYSAIAHQFIQPGPLSEMEQKLISELLSRAEAGWRYQNKPAWVGLVYAMRALGASLPGSIPTPEIETNAATALALLPHTHSDGGSLPSGVAEWRIICLGLVAAVATHQGRVDEARQQLLEALALSQIGDQQFTGEIRLRLAAACMALGKLHQAGEYYRQALASASEHNEHEEQGLARLGLARLALEWNDLAAAQQHINTAIELAHQGGEVGNKGATYLMACLHAARDQHGPALLRLAALIAHLQAIATPAAQELQLDALALQARLQLAAGDHLSARSSLQLLEQTAHEPSFAQQMMIDIIQARRLLLEKHMGDAIDRLEQLLATAQARQHVRSELEILLLLTRACAEKKQKDQAWQWLWQALSRAHGEGFLRVFLDEGKELSSLLRSLLPTIREKTLRAYGQMIMRASILPPEIDAPSSFDSLTLAPLSAQERRVLHFLATGRTNPEIADELVISVNTVKDHVKHLYQKLGVNNRHEARKAARQLGQI</sequence>
<dbReference type="Proteomes" id="UP001344906">
    <property type="component" value="Unassembled WGS sequence"/>
</dbReference>
<dbReference type="SUPFAM" id="SSF46894">
    <property type="entry name" value="C-terminal effector domain of the bipartite response regulators"/>
    <property type="match status" value="1"/>
</dbReference>
<protein>
    <recommendedName>
        <fullName evidence="4">HTH luxR-type domain-containing protein</fullName>
    </recommendedName>
</protein>
<proteinExistence type="predicted"/>
<dbReference type="InterPro" id="IPR036388">
    <property type="entry name" value="WH-like_DNA-bd_sf"/>
</dbReference>
<dbReference type="CDD" id="cd06170">
    <property type="entry name" value="LuxR_C_like"/>
    <property type="match status" value="1"/>
</dbReference>
<gene>
    <name evidence="5" type="ORF">KDH_03180</name>
</gene>